<accession>A0A7I7QMZ4</accession>
<dbReference type="EMBL" id="AP022588">
    <property type="protein sequence ID" value="BBY27664.1"/>
    <property type="molecule type" value="Genomic_DNA"/>
</dbReference>
<protein>
    <recommendedName>
        <fullName evidence="3">N-acetyltransferase</fullName>
    </recommendedName>
</protein>
<sequence>MTMAGIAEVPTLASDFTRFAAWDPIAECTMVMATPAAEPDMFADYHRGAVASYARFGVSDALDPDAAGCAEDTALFWALVDVGGDVVGGVRAKGPLRAPEESHAIVEWAGQAGETEVRRMIEARIPRGVLEMKAAWLSKEPGGTRHRAKMIARSGFHAMAALDLGFCMATTAAHILDQWRSSGGVVAPIPATPYPDARYETKMMWWDRSAFAAHGEPDQVATIVREMAQARRATAAAVQGRAA</sequence>
<organism evidence="1 2">
    <name type="scientific">Mycolicibacterium sediminis</name>
    <dbReference type="NCBI Taxonomy" id="1286180"/>
    <lineage>
        <taxon>Bacteria</taxon>
        <taxon>Bacillati</taxon>
        <taxon>Actinomycetota</taxon>
        <taxon>Actinomycetes</taxon>
        <taxon>Mycobacteriales</taxon>
        <taxon>Mycobacteriaceae</taxon>
        <taxon>Mycolicibacterium</taxon>
    </lineage>
</organism>
<gene>
    <name evidence="1" type="ORF">MSEDJ_17600</name>
</gene>
<keyword evidence="2" id="KW-1185">Reference proteome</keyword>
<evidence type="ECO:0000313" key="1">
    <source>
        <dbReference type="EMBL" id="BBY27664.1"/>
    </source>
</evidence>
<reference evidence="1 2" key="1">
    <citation type="journal article" date="2019" name="Emerg. Microbes Infect.">
        <title>Comprehensive subspecies identification of 175 nontuberculous mycobacteria species based on 7547 genomic profiles.</title>
        <authorList>
            <person name="Matsumoto Y."/>
            <person name="Kinjo T."/>
            <person name="Motooka D."/>
            <person name="Nabeya D."/>
            <person name="Jung N."/>
            <person name="Uechi K."/>
            <person name="Horii T."/>
            <person name="Iida T."/>
            <person name="Fujita J."/>
            <person name="Nakamura S."/>
        </authorList>
    </citation>
    <scope>NUCLEOTIDE SEQUENCE [LARGE SCALE GENOMIC DNA]</scope>
    <source>
        <strain evidence="1 2">JCM 17899</strain>
    </source>
</reference>
<dbReference type="KEGG" id="msei:MSEDJ_17600"/>
<name>A0A7I7QMZ4_9MYCO</name>
<evidence type="ECO:0000313" key="2">
    <source>
        <dbReference type="Proteomes" id="UP000467193"/>
    </source>
</evidence>
<dbReference type="AlphaFoldDB" id="A0A7I7QMZ4"/>
<proteinExistence type="predicted"/>
<dbReference type="Proteomes" id="UP000467193">
    <property type="component" value="Chromosome"/>
</dbReference>
<evidence type="ECO:0008006" key="3">
    <source>
        <dbReference type="Google" id="ProtNLM"/>
    </source>
</evidence>